<dbReference type="Gene3D" id="3.40.1450.10">
    <property type="entry name" value="BPG-independent phosphoglycerate mutase, domain B"/>
    <property type="match status" value="1"/>
</dbReference>
<keyword evidence="7 9" id="KW-0464">Manganese</keyword>
<dbReference type="HAMAP" id="MF_01038">
    <property type="entry name" value="GpmI"/>
    <property type="match status" value="1"/>
</dbReference>
<evidence type="ECO:0000256" key="11">
    <source>
        <dbReference type="PIRSR" id="PIRSR001492-1"/>
    </source>
</evidence>
<sequence length="506" mass="56207">MDKKAVILCVLDGWGIAPPGPGNAISIANPQTFNYLLQNYPSTQLLASGPAVGLPEGQDGNSETGHLNIGAGRVVFQDLALINMAIADGSFFVNRALLDTVKHLSSFQSNLHLIGMIGNSGVHSYNEHLFALLLFAKKNNLQNVFLHLITDGRDSPPDNAIEQIKIVQQKIQEIGVGSIASIIGRYYAMDRDQRLDRTQKAYDCLTNTNLKSEQNPITYLEKSYAAKVYDEFITPASIGDNSNNSRIKSGDSVVFFNFRTDRPRQLTEMFFRSGIPNLRFVTMTKYRKDYQNPVMFPTTTLSNTLGEVISNHNLNQLRAAETEKIAMVSYYFNGQSEVLLPGETHLFIDSQKVTTYDLTPRMSTDKLIEEFQRKIREDNFTLSVINIACPDMVAHTGKIDKTVEAIKAADDAIGNLVNLAKETNSYLLITADHGNAEELLNPKTGKVNTQHSNFPVPFIIYHPTDNKFKLQPGKLGDVAPTILSLLDLPIPAEMNGKDLILREKLL</sequence>
<feature type="binding site" evidence="9 13">
    <location>
        <position position="433"/>
    </location>
    <ligand>
        <name>Mn(2+)</name>
        <dbReference type="ChEBI" id="CHEBI:29035"/>
        <label>2</label>
    </ligand>
</feature>
<dbReference type="FunFam" id="3.40.1450.10:FF:000002">
    <property type="entry name" value="2,3-bisphosphoglycerate-independent phosphoglycerate mutase"/>
    <property type="match status" value="1"/>
</dbReference>
<feature type="binding site" evidence="9 12">
    <location>
        <begin position="153"/>
        <end position="154"/>
    </location>
    <ligand>
        <name>substrate</name>
    </ligand>
</feature>
<dbReference type="NCBIfam" id="TIGR01307">
    <property type="entry name" value="pgm_bpd_ind"/>
    <property type="match status" value="1"/>
</dbReference>
<feature type="binding site" evidence="9 12">
    <location>
        <position position="123"/>
    </location>
    <ligand>
        <name>substrate</name>
    </ligand>
</feature>
<gene>
    <name evidence="9" type="primary">gpmI</name>
    <name evidence="16" type="ORF">UV06_C0005G0010</name>
</gene>
<comment type="subunit">
    <text evidence="9">Monomer.</text>
</comment>
<feature type="domain" description="Metalloenzyme" evidence="14">
    <location>
        <begin position="5"/>
        <end position="488"/>
    </location>
</feature>
<evidence type="ECO:0000259" key="14">
    <source>
        <dbReference type="Pfam" id="PF01676"/>
    </source>
</evidence>
<comment type="cofactor">
    <cofactor evidence="9">
        <name>Mn(2+)</name>
        <dbReference type="ChEBI" id="CHEBI:29035"/>
    </cofactor>
    <text evidence="9">Binds 2 manganese ions per subunit.</text>
</comment>
<feature type="binding site" evidence="9 12">
    <location>
        <position position="324"/>
    </location>
    <ligand>
        <name>substrate</name>
    </ligand>
</feature>
<feature type="binding site" evidence="9 13">
    <location>
        <position position="391"/>
    </location>
    <ligand>
        <name>Mn(2+)</name>
        <dbReference type="ChEBI" id="CHEBI:29035"/>
        <label>1</label>
    </ligand>
</feature>
<dbReference type="Pfam" id="PF01676">
    <property type="entry name" value="Metalloenzyme"/>
    <property type="match status" value="1"/>
</dbReference>
<dbReference type="Gene3D" id="3.40.720.10">
    <property type="entry name" value="Alkaline Phosphatase, subunit A"/>
    <property type="match status" value="1"/>
</dbReference>
<feature type="binding site" evidence="9 13">
    <location>
        <position position="395"/>
    </location>
    <ligand>
        <name>Mn(2+)</name>
        <dbReference type="ChEBI" id="CHEBI:29035"/>
        <label>1</label>
    </ligand>
</feature>
<evidence type="ECO:0000313" key="16">
    <source>
        <dbReference type="EMBL" id="KKS42816.1"/>
    </source>
</evidence>
<evidence type="ECO:0000256" key="3">
    <source>
        <dbReference type="ARBA" id="ARBA00004798"/>
    </source>
</evidence>
<feature type="binding site" evidence="9 13">
    <location>
        <position position="432"/>
    </location>
    <ligand>
        <name>Mn(2+)</name>
        <dbReference type="ChEBI" id="CHEBI:29035"/>
        <label>2</label>
    </ligand>
</feature>
<feature type="binding site" evidence="9 12">
    <location>
        <position position="191"/>
    </location>
    <ligand>
        <name>substrate</name>
    </ligand>
</feature>
<dbReference type="PANTHER" id="PTHR31637">
    <property type="entry name" value="2,3-BISPHOSPHOGLYCERATE-INDEPENDENT PHOSPHOGLYCERATE MUTASE"/>
    <property type="match status" value="1"/>
</dbReference>
<dbReference type="GO" id="GO:0030145">
    <property type="term" value="F:manganese ion binding"/>
    <property type="evidence" value="ECO:0007669"/>
    <property type="project" value="UniProtKB-UniRule"/>
</dbReference>
<dbReference type="SUPFAM" id="SSF53649">
    <property type="entry name" value="Alkaline phosphatase-like"/>
    <property type="match status" value="1"/>
</dbReference>
<accession>A0A0G1B921</accession>
<comment type="caution">
    <text evidence="16">The sequence shown here is derived from an EMBL/GenBank/DDBJ whole genome shotgun (WGS) entry which is preliminary data.</text>
</comment>
<name>A0A0G1B921_9BACT</name>
<dbReference type="InterPro" id="IPR005995">
    <property type="entry name" value="Pgm_bpd_ind"/>
</dbReference>
<feature type="active site" description="Phosphoserine intermediate" evidence="9 11">
    <location>
        <position position="62"/>
    </location>
</feature>
<dbReference type="PANTHER" id="PTHR31637:SF0">
    <property type="entry name" value="2,3-BISPHOSPHOGLYCERATE-INDEPENDENT PHOSPHOGLYCERATE MUTASE"/>
    <property type="match status" value="1"/>
</dbReference>
<evidence type="ECO:0000256" key="9">
    <source>
        <dbReference type="HAMAP-Rule" id="MF_01038"/>
    </source>
</evidence>
<evidence type="ECO:0000256" key="10">
    <source>
        <dbReference type="NCBIfam" id="TIGR01307"/>
    </source>
</evidence>
<reference evidence="16 17" key="1">
    <citation type="journal article" date="2015" name="Nature">
        <title>rRNA introns, odd ribosomes, and small enigmatic genomes across a large radiation of phyla.</title>
        <authorList>
            <person name="Brown C.T."/>
            <person name="Hug L.A."/>
            <person name="Thomas B.C."/>
            <person name="Sharon I."/>
            <person name="Castelle C.J."/>
            <person name="Singh A."/>
            <person name="Wilkins M.J."/>
            <person name="Williams K.H."/>
            <person name="Banfield J.F."/>
        </authorList>
    </citation>
    <scope>NUCLEOTIDE SEQUENCE [LARGE SCALE GENOMIC DNA]</scope>
</reference>
<dbReference type="Proteomes" id="UP000033854">
    <property type="component" value="Unassembled WGS sequence"/>
</dbReference>
<evidence type="ECO:0000256" key="12">
    <source>
        <dbReference type="PIRSR" id="PIRSR001492-2"/>
    </source>
</evidence>
<evidence type="ECO:0000256" key="2">
    <source>
        <dbReference type="ARBA" id="ARBA00002315"/>
    </source>
</evidence>
<feature type="binding site" evidence="9 12">
    <location>
        <position position="185"/>
    </location>
    <ligand>
        <name>substrate</name>
    </ligand>
</feature>
<protein>
    <recommendedName>
        <fullName evidence="9 10">2,3-bisphosphoglycerate-independent phosphoglycerate mutase</fullName>
        <shortName evidence="9">BPG-independent PGAM</shortName>
        <shortName evidence="9">Phosphoglyceromutase</shortName>
        <shortName evidence="9">iPGM</shortName>
        <ecNumber evidence="9 10">5.4.2.12</ecNumber>
    </recommendedName>
</protein>
<keyword evidence="5 9" id="KW-0479">Metal-binding</keyword>
<evidence type="ECO:0000313" key="17">
    <source>
        <dbReference type="Proteomes" id="UP000033854"/>
    </source>
</evidence>
<comment type="catalytic activity">
    <reaction evidence="1 9">
        <text>(2R)-2-phosphoglycerate = (2R)-3-phosphoglycerate</text>
        <dbReference type="Rhea" id="RHEA:15901"/>
        <dbReference type="ChEBI" id="CHEBI:58272"/>
        <dbReference type="ChEBI" id="CHEBI:58289"/>
        <dbReference type="EC" id="5.4.2.12"/>
    </reaction>
</comment>
<organism evidence="16 17">
    <name type="scientific">Candidatus Collierbacteria bacterium GW2011_GWA2_42_17</name>
    <dbReference type="NCBI Taxonomy" id="1618378"/>
    <lineage>
        <taxon>Bacteria</taxon>
        <taxon>Candidatus Collieribacteriota</taxon>
    </lineage>
</organism>
<comment type="similarity">
    <text evidence="4 9">Belongs to the BPG-independent phosphoglycerate mutase family.</text>
</comment>
<comment type="function">
    <text evidence="2 9">Catalyzes the interconversion of 2-phosphoglycerate and 3-phosphoglycerate.</text>
</comment>
<feature type="binding site" evidence="9 13">
    <location>
        <position position="62"/>
    </location>
    <ligand>
        <name>Mn(2+)</name>
        <dbReference type="ChEBI" id="CHEBI:29035"/>
        <label>2</label>
    </ligand>
</feature>
<evidence type="ECO:0000256" key="13">
    <source>
        <dbReference type="PIRSR" id="PIRSR001492-3"/>
    </source>
</evidence>
<dbReference type="PIRSF" id="PIRSF001492">
    <property type="entry name" value="IPGAM"/>
    <property type="match status" value="1"/>
</dbReference>
<evidence type="ECO:0000256" key="1">
    <source>
        <dbReference type="ARBA" id="ARBA00000370"/>
    </source>
</evidence>
<keyword evidence="6 9" id="KW-0324">Glycolysis</keyword>
<feature type="binding site" evidence="9 13">
    <location>
        <position position="12"/>
    </location>
    <ligand>
        <name>Mn(2+)</name>
        <dbReference type="ChEBI" id="CHEBI:29035"/>
        <label>2</label>
    </ligand>
</feature>
<keyword evidence="8 9" id="KW-0413">Isomerase</keyword>
<dbReference type="CDD" id="cd16010">
    <property type="entry name" value="iPGM"/>
    <property type="match status" value="1"/>
</dbReference>
<dbReference type="InterPro" id="IPR011258">
    <property type="entry name" value="BPG-indep_PGM_N"/>
</dbReference>
<dbReference type="SUPFAM" id="SSF64158">
    <property type="entry name" value="2,3-Bisphosphoglycerate-independent phosphoglycerate mutase, substrate-binding domain"/>
    <property type="match status" value="1"/>
</dbReference>
<dbReference type="GO" id="GO:0005829">
    <property type="term" value="C:cytosol"/>
    <property type="evidence" value="ECO:0007669"/>
    <property type="project" value="TreeGrafter"/>
</dbReference>
<evidence type="ECO:0000256" key="4">
    <source>
        <dbReference type="ARBA" id="ARBA00008819"/>
    </source>
</evidence>
<proteinExistence type="inferred from homology"/>
<dbReference type="AlphaFoldDB" id="A0A0G1B921"/>
<dbReference type="PATRIC" id="fig|1618378.3.peg.590"/>
<dbReference type="Pfam" id="PF06415">
    <property type="entry name" value="iPGM_N"/>
    <property type="match status" value="1"/>
</dbReference>
<feature type="domain" description="BPG-independent PGAM N-terminal" evidence="15">
    <location>
        <begin position="82"/>
        <end position="287"/>
    </location>
</feature>
<dbReference type="InterPro" id="IPR006124">
    <property type="entry name" value="Metalloenzyme"/>
</dbReference>
<dbReference type="EC" id="5.4.2.12" evidence="9 10"/>
<dbReference type="EMBL" id="LCDA01000005">
    <property type="protein sequence ID" value="KKS42816.1"/>
    <property type="molecule type" value="Genomic_DNA"/>
</dbReference>
<dbReference type="InterPro" id="IPR017850">
    <property type="entry name" value="Alkaline_phosphatase_core_sf"/>
</dbReference>
<feature type="binding site" evidence="9 12">
    <location>
        <begin position="259"/>
        <end position="262"/>
    </location>
    <ligand>
        <name>substrate</name>
    </ligand>
</feature>
<evidence type="ECO:0000256" key="5">
    <source>
        <dbReference type="ARBA" id="ARBA00022723"/>
    </source>
</evidence>
<comment type="pathway">
    <text evidence="3 9">Carbohydrate degradation; glycolysis; pyruvate from D-glyceraldehyde 3-phosphate: step 3/5.</text>
</comment>
<dbReference type="GO" id="GO:0006096">
    <property type="term" value="P:glycolytic process"/>
    <property type="evidence" value="ECO:0007669"/>
    <property type="project" value="UniProtKB-UniRule"/>
</dbReference>
<dbReference type="GO" id="GO:0006007">
    <property type="term" value="P:glucose catabolic process"/>
    <property type="evidence" value="ECO:0007669"/>
    <property type="project" value="InterPro"/>
</dbReference>
<evidence type="ECO:0000259" key="15">
    <source>
        <dbReference type="Pfam" id="PF06415"/>
    </source>
</evidence>
<evidence type="ECO:0000256" key="6">
    <source>
        <dbReference type="ARBA" id="ARBA00023152"/>
    </source>
</evidence>
<evidence type="ECO:0000256" key="8">
    <source>
        <dbReference type="ARBA" id="ARBA00023235"/>
    </source>
</evidence>
<dbReference type="InterPro" id="IPR036646">
    <property type="entry name" value="PGAM_B_sf"/>
</dbReference>
<dbReference type="UniPathway" id="UPA00109">
    <property type="reaction ID" value="UER00186"/>
</dbReference>
<evidence type="ECO:0000256" key="7">
    <source>
        <dbReference type="ARBA" id="ARBA00023211"/>
    </source>
</evidence>
<dbReference type="GO" id="GO:0004619">
    <property type="term" value="F:phosphoglycerate mutase activity"/>
    <property type="evidence" value="ECO:0007669"/>
    <property type="project" value="UniProtKB-UniRule"/>
</dbReference>
<feature type="binding site" evidence="9 13">
    <location>
        <position position="451"/>
    </location>
    <ligand>
        <name>Mn(2+)</name>
        <dbReference type="ChEBI" id="CHEBI:29035"/>
        <label>1</label>
    </ligand>
</feature>